<dbReference type="SUPFAM" id="SSF46785">
    <property type="entry name" value="Winged helix' DNA-binding domain"/>
    <property type="match status" value="1"/>
</dbReference>
<comment type="caution">
    <text evidence="5">The sequence shown here is derived from an EMBL/GenBank/DDBJ whole genome shotgun (WGS) entry which is preliminary data.</text>
</comment>
<gene>
    <name evidence="5" type="ORF">FOJ82_12815</name>
</gene>
<sequence length="241" mass="26340">MAANGQRAVVRNGSSLASTAAKQIKALILSNGLHPGDALPSESELCERLNVSRSSVREAIRTLTTLEIVDVQHGRGTFVGAMTLQPLVETLAFRSVISPGDDFRALREVVDVRVGMDQAFANRVVAHFAGRRDDRLHELVDEMARRAAVEEDFEAADREFHTRLLRETGLEMAAQLVAAFWDVHTAVKPQLEIPTPEDINVTAEAHGDILRAAEAGDAEAYRAAVTKHYEPILRGLSKAAR</sequence>
<dbReference type="InterPro" id="IPR036388">
    <property type="entry name" value="WH-like_DNA-bd_sf"/>
</dbReference>
<evidence type="ECO:0000256" key="1">
    <source>
        <dbReference type="ARBA" id="ARBA00023015"/>
    </source>
</evidence>
<dbReference type="GO" id="GO:0003700">
    <property type="term" value="F:DNA-binding transcription factor activity"/>
    <property type="evidence" value="ECO:0007669"/>
    <property type="project" value="InterPro"/>
</dbReference>
<dbReference type="Pfam" id="PF07729">
    <property type="entry name" value="FCD"/>
    <property type="match status" value="1"/>
</dbReference>
<keyword evidence="1" id="KW-0805">Transcription regulation</keyword>
<dbReference type="Pfam" id="PF00392">
    <property type="entry name" value="GntR"/>
    <property type="match status" value="1"/>
</dbReference>
<reference evidence="5 6" key="1">
    <citation type="submission" date="2019-07" db="EMBL/GenBank/DDBJ databases">
        <authorList>
            <person name="Zhou L.-Y."/>
        </authorList>
    </citation>
    <scope>NUCLEOTIDE SEQUENCE [LARGE SCALE GENOMIC DNA]</scope>
    <source>
        <strain evidence="5 6">YIM 101269</strain>
    </source>
</reference>
<dbReference type="CDD" id="cd07377">
    <property type="entry name" value="WHTH_GntR"/>
    <property type="match status" value="1"/>
</dbReference>
<dbReference type="PRINTS" id="PR00035">
    <property type="entry name" value="HTHGNTR"/>
</dbReference>
<dbReference type="SMART" id="SM00895">
    <property type="entry name" value="FCD"/>
    <property type="match status" value="1"/>
</dbReference>
<dbReference type="RefSeq" id="WP_143938877.1">
    <property type="nucleotide sequence ID" value="NZ_VKKG01000005.1"/>
</dbReference>
<dbReference type="InterPro" id="IPR000524">
    <property type="entry name" value="Tscrpt_reg_HTH_GntR"/>
</dbReference>
<dbReference type="Gene3D" id="1.10.10.10">
    <property type="entry name" value="Winged helix-like DNA-binding domain superfamily/Winged helix DNA-binding domain"/>
    <property type="match status" value="1"/>
</dbReference>
<dbReference type="PANTHER" id="PTHR43537:SF5">
    <property type="entry name" value="UXU OPERON TRANSCRIPTIONAL REGULATOR"/>
    <property type="match status" value="1"/>
</dbReference>
<dbReference type="AlphaFoldDB" id="A0A553JY95"/>
<evidence type="ECO:0000259" key="4">
    <source>
        <dbReference type="PROSITE" id="PS50949"/>
    </source>
</evidence>
<dbReference type="PANTHER" id="PTHR43537">
    <property type="entry name" value="TRANSCRIPTIONAL REGULATOR, GNTR FAMILY"/>
    <property type="match status" value="1"/>
</dbReference>
<dbReference type="OrthoDB" id="155424at2"/>
<accession>A0A553JY95</accession>
<dbReference type="PROSITE" id="PS50949">
    <property type="entry name" value="HTH_GNTR"/>
    <property type="match status" value="1"/>
</dbReference>
<dbReference type="SUPFAM" id="SSF48008">
    <property type="entry name" value="GntR ligand-binding domain-like"/>
    <property type="match status" value="1"/>
</dbReference>
<dbReference type="EMBL" id="VKKG01000005">
    <property type="protein sequence ID" value="TRY17413.1"/>
    <property type="molecule type" value="Genomic_DNA"/>
</dbReference>
<keyword evidence="2" id="KW-0238">DNA-binding</keyword>
<evidence type="ECO:0000256" key="2">
    <source>
        <dbReference type="ARBA" id="ARBA00023125"/>
    </source>
</evidence>
<evidence type="ECO:0000313" key="6">
    <source>
        <dbReference type="Proteomes" id="UP000317638"/>
    </source>
</evidence>
<keyword evidence="3" id="KW-0804">Transcription</keyword>
<keyword evidence="6" id="KW-1185">Reference proteome</keyword>
<name>A0A553JY95_9ACTN</name>
<feature type="domain" description="HTH gntR-type" evidence="4">
    <location>
        <begin position="14"/>
        <end position="82"/>
    </location>
</feature>
<evidence type="ECO:0000313" key="5">
    <source>
        <dbReference type="EMBL" id="TRY17413.1"/>
    </source>
</evidence>
<proteinExistence type="predicted"/>
<dbReference type="GO" id="GO:0003677">
    <property type="term" value="F:DNA binding"/>
    <property type="evidence" value="ECO:0007669"/>
    <property type="project" value="UniProtKB-KW"/>
</dbReference>
<dbReference type="InterPro" id="IPR011711">
    <property type="entry name" value="GntR_C"/>
</dbReference>
<dbReference type="SMART" id="SM00345">
    <property type="entry name" value="HTH_GNTR"/>
    <property type="match status" value="1"/>
</dbReference>
<protein>
    <submittedName>
        <fullName evidence="5">FadR family transcriptional regulator</fullName>
    </submittedName>
</protein>
<dbReference type="InterPro" id="IPR036390">
    <property type="entry name" value="WH_DNA-bd_sf"/>
</dbReference>
<dbReference type="Gene3D" id="1.20.120.530">
    <property type="entry name" value="GntR ligand-binding domain-like"/>
    <property type="match status" value="1"/>
</dbReference>
<dbReference type="Proteomes" id="UP000317638">
    <property type="component" value="Unassembled WGS sequence"/>
</dbReference>
<organism evidence="5 6">
    <name type="scientific">Tessaracoccus rhinocerotis</name>
    <dbReference type="NCBI Taxonomy" id="1689449"/>
    <lineage>
        <taxon>Bacteria</taxon>
        <taxon>Bacillati</taxon>
        <taxon>Actinomycetota</taxon>
        <taxon>Actinomycetes</taxon>
        <taxon>Propionibacteriales</taxon>
        <taxon>Propionibacteriaceae</taxon>
        <taxon>Tessaracoccus</taxon>
    </lineage>
</organism>
<evidence type="ECO:0000256" key="3">
    <source>
        <dbReference type="ARBA" id="ARBA00023163"/>
    </source>
</evidence>
<dbReference type="InterPro" id="IPR008920">
    <property type="entry name" value="TF_FadR/GntR_C"/>
</dbReference>